<evidence type="ECO:0000256" key="4">
    <source>
        <dbReference type="ARBA" id="ARBA00022692"/>
    </source>
</evidence>
<organism evidence="11 12">
    <name type="scientific">Desertihabitans brevis</name>
    <dbReference type="NCBI Taxonomy" id="2268447"/>
    <lineage>
        <taxon>Bacteria</taxon>
        <taxon>Bacillati</taxon>
        <taxon>Actinomycetota</taxon>
        <taxon>Actinomycetes</taxon>
        <taxon>Propionibacteriales</taxon>
        <taxon>Propionibacteriaceae</taxon>
        <taxon>Desertihabitans</taxon>
    </lineage>
</organism>
<feature type="transmembrane region" description="Helical" evidence="7">
    <location>
        <begin position="15"/>
        <end position="33"/>
    </location>
</feature>
<evidence type="ECO:0000259" key="8">
    <source>
        <dbReference type="Pfam" id="PF00924"/>
    </source>
</evidence>
<dbReference type="InterPro" id="IPR049278">
    <property type="entry name" value="MS_channel_C"/>
</dbReference>
<feature type="transmembrane region" description="Helical" evidence="7">
    <location>
        <begin position="81"/>
        <end position="101"/>
    </location>
</feature>
<dbReference type="InterPro" id="IPR011014">
    <property type="entry name" value="MscS_channel_TM-2"/>
</dbReference>
<gene>
    <name evidence="11" type="ORF">DT076_07410</name>
</gene>
<keyword evidence="12" id="KW-1185">Reference proteome</keyword>
<feature type="domain" description="Mechanosensitive ion channel MscS C-terminal" evidence="9">
    <location>
        <begin position="199"/>
        <end position="284"/>
    </location>
</feature>
<evidence type="ECO:0000313" key="12">
    <source>
        <dbReference type="Proteomes" id="UP000252770"/>
    </source>
</evidence>
<evidence type="ECO:0000259" key="9">
    <source>
        <dbReference type="Pfam" id="PF21082"/>
    </source>
</evidence>
<protein>
    <submittedName>
        <fullName evidence="11">Mechanosensitive ion channel family protein</fullName>
    </submittedName>
</protein>
<evidence type="ECO:0000256" key="2">
    <source>
        <dbReference type="ARBA" id="ARBA00008017"/>
    </source>
</evidence>
<dbReference type="Gene3D" id="2.30.30.60">
    <property type="match status" value="1"/>
</dbReference>
<dbReference type="InterPro" id="IPR045276">
    <property type="entry name" value="YbiO_bact"/>
</dbReference>
<evidence type="ECO:0000259" key="10">
    <source>
        <dbReference type="Pfam" id="PF21088"/>
    </source>
</evidence>
<name>A0A367YVU0_9ACTN</name>
<evidence type="ECO:0000256" key="5">
    <source>
        <dbReference type="ARBA" id="ARBA00022989"/>
    </source>
</evidence>
<keyword evidence="3" id="KW-1003">Cell membrane</keyword>
<evidence type="ECO:0000256" key="1">
    <source>
        <dbReference type="ARBA" id="ARBA00004651"/>
    </source>
</evidence>
<proteinExistence type="inferred from homology"/>
<dbReference type="Pfam" id="PF00924">
    <property type="entry name" value="MS_channel_2nd"/>
    <property type="match status" value="1"/>
</dbReference>
<evidence type="ECO:0000313" key="11">
    <source>
        <dbReference type="EMBL" id="RCK69857.1"/>
    </source>
</evidence>
<dbReference type="InterPro" id="IPR049142">
    <property type="entry name" value="MS_channel_1st"/>
</dbReference>
<dbReference type="GO" id="GO:0005886">
    <property type="term" value="C:plasma membrane"/>
    <property type="evidence" value="ECO:0007669"/>
    <property type="project" value="UniProtKB-SubCell"/>
</dbReference>
<keyword evidence="4 7" id="KW-0812">Transmembrane</keyword>
<dbReference type="Pfam" id="PF21082">
    <property type="entry name" value="MS_channel_3rd"/>
    <property type="match status" value="1"/>
</dbReference>
<dbReference type="SUPFAM" id="SSF50182">
    <property type="entry name" value="Sm-like ribonucleoproteins"/>
    <property type="match status" value="1"/>
</dbReference>
<dbReference type="InterPro" id="IPR006685">
    <property type="entry name" value="MscS_channel_2nd"/>
</dbReference>
<dbReference type="Pfam" id="PF21088">
    <property type="entry name" value="MS_channel_1st"/>
    <property type="match status" value="1"/>
</dbReference>
<evidence type="ECO:0000256" key="7">
    <source>
        <dbReference type="SAM" id="Phobius"/>
    </source>
</evidence>
<feature type="transmembrane region" description="Helical" evidence="7">
    <location>
        <begin position="107"/>
        <end position="129"/>
    </location>
</feature>
<comment type="subcellular location">
    <subcellularLocation>
        <location evidence="1">Cell membrane</location>
        <topology evidence="1">Multi-pass membrane protein</topology>
    </subcellularLocation>
</comment>
<dbReference type="GO" id="GO:0008381">
    <property type="term" value="F:mechanosensitive monoatomic ion channel activity"/>
    <property type="evidence" value="ECO:0007669"/>
    <property type="project" value="InterPro"/>
</dbReference>
<dbReference type="InterPro" id="IPR023408">
    <property type="entry name" value="MscS_beta-dom_sf"/>
</dbReference>
<dbReference type="PANTHER" id="PTHR30460">
    <property type="entry name" value="MODERATE CONDUCTANCE MECHANOSENSITIVE CHANNEL YBIO"/>
    <property type="match status" value="1"/>
</dbReference>
<dbReference type="FunFam" id="2.30.30.60:FF:000001">
    <property type="entry name" value="MscS Mechanosensitive ion channel"/>
    <property type="match status" value="1"/>
</dbReference>
<evidence type="ECO:0000256" key="3">
    <source>
        <dbReference type="ARBA" id="ARBA00022475"/>
    </source>
</evidence>
<dbReference type="Gene3D" id="3.30.70.100">
    <property type="match status" value="1"/>
</dbReference>
<sequence length="297" mass="31466">MPPVPQALNLVWPDTAITIAVIVLAAVVVRLLLARAITRIVAAAVSRSERHTLKSPGGRLLKHTTGIGSERYKQRAETLGSLLRSVSTALIVVLTVLTIMSEIGLPLGPLLASAGIGGIALGFGAQSLVKDYFAGIFMIIEDQYGVGDFIDTGEATGTVEEVTLRVTRLRDPTGVVWYVRNGEIVRIGNQSQGWSTAIVDIPVASTEDPARVIELLRGAVADVAREEQFAEDIIEDPAVVGVDSIVGNTMTIRILGKTKTNAQWALQREILERCQTTLAAAGIKGPPVVPGAPLPAV</sequence>
<evidence type="ECO:0000256" key="6">
    <source>
        <dbReference type="ARBA" id="ARBA00023136"/>
    </source>
</evidence>
<dbReference type="PANTHER" id="PTHR30460:SF0">
    <property type="entry name" value="MODERATE CONDUCTANCE MECHANOSENSITIVE CHANNEL YBIO"/>
    <property type="match status" value="1"/>
</dbReference>
<dbReference type="EMBL" id="QOUI01000004">
    <property type="protein sequence ID" value="RCK69857.1"/>
    <property type="molecule type" value="Genomic_DNA"/>
</dbReference>
<reference evidence="11 12" key="1">
    <citation type="submission" date="2018-07" db="EMBL/GenBank/DDBJ databases">
        <title>Desertimonas flava gen. nov. sp. nov.</title>
        <authorList>
            <person name="Liu S."/>
        </authorList>
    </citation>
    <scope>NUCLEOTIDE SEQUENCE [LARGE SCALE GENOMIC DNA]</scope>
    <source>
        <strain evidence="11 12">16Sb5-5</strain>
    </source>
</reference>
<comment type="caution">
    <text evidence="11">The sequence shown here is derived from an EMBL/GenBank/DDBJ whole genome shotgun (WGS) entry which is preliminary data.</text>
</comment>
<dbReference type="RefSeq" id="WP_114126044.1">
    <property type="nucleotide sequence ID" value="NZ_QOUI01000004.1"/>
</dbReference>
<dbReference type="Gene3D" id="1.10.287.1260">
    <property type="match status" value="1"/>
</dbReference>
<dbReference type="Proteomes" id="UP000252770">
    <property type="component" value="Unassembled WGS sequence"/>
</dbReference>
<dbReference type="SUPFAM" id="SSF82689">
    <property type="entry name" value="Mechanosensitive channel protein MscS (YggB), C-terminal domain"/>
    <property type="match status" value="1"/>
</dbReference>
<dbReference type="AlphaFoldDB" id="A0A367YVU0"/>
<accession>A0A367YVU0</accession>
<dbReference type="SUPFAM" id="SSF82861">
    <property type="entry name" value="Mechanosensitive channel protein MscS (YggB), transmembrane region"/>
    <property type="match status" value="1"/>
</dbReference>
<keyword evidence="5 7" id="KW-1133">Transmembrane helix</keyword>
<feature type="domain" description="Mechanosensitive ion channel transmembrane helices 2/3" evidence="10">
    <location>
        <begin position="88"/>
        <end position="126"/>
    </location>
</feature>
<feature type="domain" description="Mechanosensitive ion channel MscS" evidence="8">
    <location>
        <begin position="128"/>
        <end position="191"/>
    </location>
</feature>
<dbReference type="InterPro" id="IPR011066">
    <property type="entry name" value="MscS_channel_C_sf"/>
</dbReference>
<keyword evidence="6 7" id="KW-0472">Membrane</keyword>
<dbReference type="InterPro" id="IPR010920">
    <property type="entry name" value="LSM_dom_sf"/>
</dbReference>
<comment type="similarity">
    <text evidence="2">Belongs to the MscS (TC 1.A.23) family.</text>
</comment>